<keyword evidence="1" id="KW-0472">Membrane</keyword>
<dbReference type="AlphaFoldDB" id="A0LZY2"/>
<proteinExistence type="predicted"/>
<dbReference type="HOGENOM" id="CLU_3025919_0_0_10"/>
<keyword evidence="1" id="KW-0812">Transmembrane</keyword>
<organism evidence="2 3">
    <name type="scientific">Christiangramia forsetii (strain DSM 17595 / CGMCC 1.15422 / KT0803)</name>
    <name type="common">Gramella forsetii</name>
    <dbReference type="NCBI Taxonomy" id="411154"/>
    <lineage>
        <taxon>Bacteria</taxon>
        <taxon>Pseudomonadati</taxon>
        <taxon>Bacteroidota</taxon>
        <taxon>Flavobacteriia</taxon>
        <taxon>Flavobacteriales</taxon>
        <taxon>Flavobacteriaceae</taxon>
        <taxon>Christiangramia</taxon>
    </lineage>
</organism>
<evidence type="ECO:0000313" key="3">
    <source>
        <dbReference type="Proteomes" id="UP000000755"/>
    </source>
</evidence>
<dbReference type="Proteomes" id="UP000000755">
    <property type="component" value="Chromosome"/>
</dbReference>
<evidence type="ECO:0000313" key="2">
    <source>
        <dbReference type="EMBL" id="CAL65927.1"/>
    </source>
</evidence>
<name>A0LZY2_CHRFK</name>
<accession>A0LZY2</accession>
<sequence>MPISGIHIIFKKIYLIFYNYCARVSCCYFVLNILLIFFVFICEFDFEHIQKRFFL</sequence>
<gene>
    <name evidence="2" type="ordered locus">GFO_0953</name>
</gene>
<keyword evidence="1" id="KW-1133">Transmembrane helix</keyword>
<protein>
    <submittedName>
        <fullName evidence="2">Uncharacterized protein</fullName>
    </submittedName>
</protein>
<dbReference type="EMBL" id="CU207366">
    <property type="protein sequence ID" value="CAL65927.1"/>
    <property type="molecule type" value="Genomic_DNA"/>
</dbReference>
<dbReference type="KEGG" id="gfo:GFO_0953"/>
<evidence type="ECO:0000256" key="1">
    <source>
        <dbReference type="SAM" id="Phobius"/>
    </source>
</evidence>
<reference evidence="2 3" key="1">
    <citation type="journal article" date="2006" name="Environ. Microbiol.">
        <title>Whole genome analysis of the marine Bacteroidetes'Gramella forsetii' reveals adaptations to degradation of polymeric organic matter.</title>
        <authorList>
            <person name="Bauer M."/>
            <person name="Kube M."/>
            <person name="Teeling H."/>
            <person name="Richter M."/>
            <person name="Lombardot T."/>
            <person name="Allers E."/>
            <person name="Wuerdemann C.A."/>
            <person name="Quast C."/>
            <person name="Kuhl H."/>
            <person name="Knaust F."/>
            <person name="Woebken D."/>
            <person name="Bischof K."/>
            <person name="Mussmann M."/>
            <person name="Choudhuri J.V."/>
            <person name="Meyer F."/>
            <person name="Reinhardt R."/>
            <person name="Amann R.I."/>
            <person name="Gloeckner F.O."/>
        </authorList>
    </citation>
    <scope>NUCLEOTIDE SEQUENCE [LARGE SCALE GENOMIC DNA]</scope>
    <source>
        <strain evidence="2 3">KT0803</strain>
    </source>
</reference>
<feature type="transmembrane region" description="Helical" evidence="1">
    <location>
        <begin position="20"/>
        <end position="41"/>
    </location>
</feature>